<protein>
    <submittedName>
        <fullName evidence="2">Abi-like protein</fullName>
    </submittedName>
</protein>
<dbReference type="Proteomes" id="UP000292382">
    <property type="component" value="Unassembled WGS sequence"/>
</dbReference>
<reference evidence="2 3" key="1">
    <citation type="submission" date="2018-12" db="EMBL/GenBank/DDBJ databases">
        <title>Unveiling genomic diversity among members of the Bifidobacterium pseudolongum species, a widely distributed gut commensal of the animal kingdom.</title>
        <authorList>
            <person name="Lugli G.A."/>
            <person name="Duranti S."/>
            <person name="Albert K."/>
            <person name="Mancabelli L."/>
            <person name="Napoli S."/>
            <person name="Viappiani A."/>
            <person name="Anzalone R."/>
            <person name="Longhi G."/>
            <person name="Milani C."/>
            <person name="Turroni F."/>
            <person name="Alessandri G."/>
            <person name="Sela D.A."/>
            <person name="Van Sinderen D."/>
            <person name="Ventura M."/>
        </authorList>
    </citation>
    <scope>NUCLEOTIDE SEQUENCE [LARGE SCALE GENOMIC DNA]</scope>
    <source>
        <strain evidence="2 3">2003B</strain>
    </source>
</reference>
<evidence type="ECO:0000256" key="1">
    <source>
        <dbReference type="SAM" id="MobiDB-lite"/>
    </source>
</evidence>
<dbReference type="EMBL" id="RYUW01000014">
    <property type="protein sequence ID" value="RYQ36072.1"/>
    <property type="molecule type" value="Genomic_DNA"/>
</dbReference>
<comment type="caution">
    <text evidence="2">The sequence shown here is derived from an EMBL/GenBank/DDBJ whole genome shotgun (WGS) entry which is preliminary data.</text>
</comment>
<feature type="region of interest" description="Disordered" evidence="1">
    <location>
        <begin position="371"/>
        <end position="390"/>
    </location>
</feature>
<feature type="compositionally biased region" description="Low complexity" evidence="1">
    <location>
        <begin position="371"/>
        <end position="381"/>
    </location>
</feature>
<name>A0A4Q5AUG2_9BIFI</name>
<evidence type="ECO:0000313" key="2">
    <source>
        <dbReference type="EMBL" id="RYQ36072.1"/>
    </source>
</evidence>
<dbReference type="Pfam" id="PF07751">
    <property type="entry name" value="Abi_2"/>
    <property type="match status" value="1"/>
</dbReference>
<proteinExistence type="predicted"/>
<accession>A0A4Q5AUG2</accession>
<organism evidence="2 3">
    <name type="scientific">Bifidobacterium pseudolongum subsp. globosum</name>
    <dbReference type="NCBI Taxonomy" id="1690"/>
    <lineage>
        <taxon>Bacteria</taxon>
        <taxon>Bacillati</taxon>
        <taxon>Actinomycetota</taxon>
        <taxon>Actinomycetes</taxon>
        <taxon>Bifidobacteriales</taxon>
        <taxon>Bifidobacteriaceae</taxon>
        <taxon>Bifidobacterium</taxon>
    </lineage>
</organism>
<dbReference type="InterPro" id="IPR011664">
    <property type="entry name" value="Abi_system_AbiD/AbiF-like"/>
</dbReference>
<dbReference type="AlphaFoldDB" id="A0A4Q5AUG2"/>
<sequence length="390" mass="45294">MNKRPRLGEDTRRGGSFTERAPLVILGDMRQKLTVEEQIDVMKRHGVLFEDCDENKAADFLTYNTYFFKLKVFENNFRKTEDGLYDGLDFAHLVDLSTIDYRLRALLSSLCLNIEHAMKARFNRLLMDDPNEDGYQIVREFDPERKYVFTGYNNERGGVYHYSPYSEEMVDKFCREPAAWNLWEVVSFSDLQAMYDCYIQKRGLRDNATTFNKSVRILRNAASHSSCLLIGLRREKGKEINPTSYFMTCLSEIGKILQYEDASIGKLKSAVRKYPLVHDYACTLMSFLVMVDSQGIRKSIGKSIQEFSDRFELKYQYSQMKQCPALRDISWGMRYASELAARYIDEHASDFKGNRILHTQPQPIGLRPNKARAAQMRQMAQGNQSAKERT</sequence>
<evidence type="ECO:0000313" key="3">
    <source>
        <dbReference type="Proteomes" id="UP000292382"/>
    </source>
</evidence>
<gene>
    <name evidence="2" type="ORF">PG2003B_1164</name>
</gene>